<proteinExistence type="inferred from homology"/>
<dbReference type="GO" id="GO:0004805">
    <property type="term" value="F:trehalose-phosphatase activity"/>
    <property type="evidence" value="ECO:0007669"/>
    <property type="project" value="TreeGrafter"/>
</dbReference>
<dbReference type="EMBL" id="CADCUW010000129">
    <property type="protein sequence ID" value="CAA9397247.1"/>
    <property type="molecule type" value="Genomic_DNA"/>
</dbReference>
<dbReference type="PANTHER" id="PTHR10788:SF106">
    <property type="entry name" value="BCDNA.GH08860"/>
    <property type="match status" value="1"/>
</dbReference>
<comment type="similarity">
    <text evidence="1">Belongs to the glycosyltransferase 20 family.</text>
</comment>
<evidence type="ECO:0000313" key="2">
    <source>
        <dbReference type="EMBL" id="CAA9397247.1"/>
    </source>
</evidence>
<accession>A0A6J4NW24</accession>
<dbReference type="PANTHER" id="PTHR10788">
    <property type="entry name" value="TREHALOSE-6-PHOSPHATE SYNTHASE"/>
    <property type="match status" value="1"/>
</dbReference>
<name>A0A6J4NW24_9ACTN</name>
<reference evidence="2" key="1">
    <citation type="submission" date="2020-02" db="EMBL/GenBank/DDBJ databases">
        <authorList>
            <person name="Meier V. D."/>
        </authorList>
    </citation>
    <scope>NUCLEOTIDE SEQUENCE</scope>
    <source>
        <strain evidence="2">AVDCRST_MAG01</strain>
    </source>
</reference>
<protein>
    <submittedName>
        <fullName evidence="2">Alpha,alpha-trehalose-phosphate synthase [UDP-forming]</fullName>
        <ecNumber evidence="2">2.4.1.15</ecNumber>
    </submittedName>
</protein>
<dbReference type="InterPro" id="IPR001830">
    <property type="entry name" value="Glyco_trans_20"/>
</dbReference>
<keyword evidence="2" id="KW-0808">Transferase</keyword>
<dbReference type="SUPFAM" id="SSF53756">
    <property type="entry name" value="UDP-Glycosyltransferase/glycogen phosphorylase"/>
    <property type="match status" value="1"/>
</dbReference>
<dbReference type="GO" id="GO:0005829">
    <property type="term" value="C:cytosol"/>
    <property type="evidence" value="ECO:0007669"/>
    <property type="project" value="TreeGrafter"/>
</dbReference>
<dbReference type="AlphaFoldDB" id="A0A6J4NW24"/>
<dbReference type="Gene3D" id="3.40.50.2000">
    <property type="entry name" value="Glycogen Phosphorylase B"/>
    <property type="match status" value="2"/>
</dbReference>
<evidence type="ECO:0000256" key="1">
    <source>
        <dbReference type="ARBA" id="ARBA00008799"/>
    </source>
</evidence>
<sequence>MTQGERGPTIVVSNRGPVTFSLGEDGERDHSRGAGGLVTALNAVVRRGEGVVWIASAQSDEDAAVAKEPAPYEVEDLRVVFVEHDAAAYDLMYNTLANPLLWFVQHGLYDLPRSPRLGDDTREAWESGYVPVNRNFARAVAETVGDSPAPQILLHDYQLYMTPLFVREELEEGVTGAFISLFVHIPWPEPDLWGVLPSYIRKGILESLLSADVVAFHTQGYARNFMQTAARVLGAETDSENGTVRYGGRETWVRAYPISIDPAEFEELAGSEAVLEQEEFVKGLPGKLLLRVDRTDLSKNVVRGFEAYGRMLERHPQMKGEVTFLAQLQPSRGDIPEYAAYVEAVGRTAEEVNEEHGTDDWTPIQLFMMDNFPRSVAAYKNYDALLVNAVRDGMNLVAKEAAVVNEKDGVLVLSEYAGAHEELGEHALTVNPYDLDEQADALHRALTMPDEERKERGDGLRETVMQNTIEDWVETQLKDIEAYRQRNR</sequence>
<dbReference type="CDD" id="cd03788">
    <property type="entry name" value="GT20_TPS"/>
    <property type="match status" value="1"/>
</dbReference>
<keyword evidence="2" id="KW-0328">Glycosyltransferase</keyword>
<gene>
    <name evidence="2" type="ORF">AVDCRST_MAG01-01-822</name>
</gene>
<dbReference type="GO" id="GO:0003825">
    <property type="term" value="F:alpha,alpha-trehalose-phosphate synthase (UDP-forming) activity"/>
    <property type="evidence" value="ECO:0007669"/>
    <property type="project" value="UniProtKB-EC"/>
</dbReference>
<organism evidence="2">
    <name type="scientific">uncultured Rubrobacteraceae bacterium</name>
    <dbReference type="NCBI Taxonomy" id="349277"/>
    <lineage>
        <taxon>Bacteria</taxon>
        <taxon>Bacillati</taxon>
        <taxon>Actinomycetota</taxon>
        <taxon>Rubrobacteria</taxon>
        <taxon>Rubrobacterales</taxon>
        <taxon>Rubrobacteraceae</taxon>
        <taxon>environmental samples</taxon>
    </lineage>
</organism>
<dbReference type="GO" id="GO:0005992">
    <property type="term" value="P:trehalose biosynthetic process"/>
    <property type="evidence" value="ECO:0007669"/>
    <property type="project" value="InterPro"/>
</dbReference>
<dbReference type="Pfam" id="PF00982">
    <property type="entry name" value="Glyco_transf_20"/>
    <property type="match status" value="1"/>
</dbReference>
<dbReference type="EC" id="2.4.1.15" evidence="2"/>